<proteinExistence type="predicted"/>
<dbReference type="Gene3D" id="1.10.10.10">
    <property type="entry name" value="Winged helix-like DNA-binding domain superfamily/Winged helix DNA-binding domain"/>
    <property type="match status" value="1"/>
</dbReference>
<comment type="caution">
    <text evidence="2">The sequence shown here is derived from an EMBL/GenBank/DDBJ whole genome shotgun (WGS) entry which is preliminary data.</text>
</comment>
<accession>A0A3D9SPE1</accession>
<gene>
    <name evidence="2" type="ORF">DFJ69_3253</name>
</gene>
<dbReference type="GO" id="GO:0003677">
    <property type="term" value="F:DNA binding"/>
    <property type="evidence" value="ECO:0007669"/>
    <property type="project" value="InterPro"/>
</dbReference>
<dbReference type="SUPFAM" id="SSF46894">
    <property type="entry name" value="C-terminal effector domain of the bipartite response regulators"/>
    <property type="match status" value="1"/>
</dbReference>
<dbReference type="PRINTS" id="PR00364">
    <property type="entry name" value="DISEASERSIST"/>
</dbReference>
<dbReference type="Pfam" id="PF00196">
    <property type="entry name" value="GerE"/>
    <property type="match status" value="1"/>
</dbReference>
<evidence type="ECO:0000259" key="1">
    <source>
        <dbReference type="PROSITE" id="PS50043"/>
    </source>
</evidence>
<sequence>MVKLGHDRKVGEHLVEVSAREAEVLALLGLRLSNAQMARRLHVSVRTIEGHVSSLLRKYGVAGRGALADLAETVGDGAPLPLGRLAGLPRARTSFIGRAAERDAVLTALRDGRLVTLLGPGGVGKTRLAIVVCEDAGPLFPLGGAFVDLAPVGAGFVAQAAAEALGVSERPQQPLEDTIAERLARGRSLLVLDNCEHVLDAAADFAERILSACPDTTILATGRERLSLPGEQVLHIGPLPLDSDAERLFTERALAADPAAAADPAVVADLCARLDGLPLAIELAAARSAALGASGLLTALGDYLRLLAGGRGPAIRHRSLRAVIGWSHDLLDEEERVLWRRLSAFTGPFDMAAVSAVCDVDPAAGADVLGRLVDKSLVMHLRGPVSRWRMLATIRACAAERLDLSGERAEVRHRHLAWAAATAAALEGTGDGGSGEDFDTVAAELRAALAATPPGPDPVAYRLARSLGRLAHARRFLRESQGHYERAAGHAPTASDAAVAWGGAADCAQVMHDTGRAFELRLRSAAASHAAGDGNAQAIALARAVESAGRFPATFRTEIPHGRLDDLLREAAGAGDPADPVVAAHLACAAAWNAGPCKLAPDPMLGARAVEAARATADPVLISGALDALRTAAATSGRLREAHRLSGERLALLPRMDAGDPYSAPEIDDVHGGACADAVAAGDLPAAVAAAHRLLADDLLGRHPYLPAAKVIPALVLTGDLQEALRYAVTMWDGWRRAGSPPAFGMPAAVHFTSLAHGLLGDREASERWRGRVDAVSGIPNPFRTQISPLACFVDAAIAVHTGDLSDAAGLLERAFQEVPGARHAPYAHAAAVELAVMAGLPEAEERLPEVEADTRENEWAGACLPRIRWRLSGDPAELEASVREWERLGARFEHARTLLLRPDTRPEGVSRPW</sequence>
<dbReference type="Pfam" id="PF25872">
    <property type="entry name" value="HTH_77"/>
    <property type="match status" value="1"/>
</dbReference>
<dbReference type="PANTHER" id="PTHR47691">
    <property type="entry name" value="REGULATOR-RELATED"/>
    <property type="match status" value="1"/>
</dbReference>
<dbReference type="InterPro" id="IPR000792">
    <property type="entry name" value="Tscrpt_reg_LuxR_C"/>
</dbReference>
<dbReference type="InterPro" id="IPR058852">
    <property type="entry name" value="HTH_77"/>
</dbReference>
<name>A0A3D9SPE1_9ACTN</name>
<dbReference type="OrthoDB" id="3194665at2"/>
<reference evidence="2 3" key="1">
    <citation type="submission" date="2018-08" db="EMBL/GenBank/DDBJ databases">
        <title>Sequencing the genomes of 1000 actinobacteria strains.</title>
        <authorList>
            <person name="Klenk H.-P."/>
        </authorList>
    </citation>
    <scope>NUCLEOTIDE SEQUENCE [LARGE SCALE GENOMIC DNA]</scope>
    <source>
        <strain evidence="2 3">DSM 43927</strain>
    </source>
</reference>
<dbReference type="SUPFAM" id="SSF52540">
    <property type="entry name" value="P-loop containing nucleoside triphosphate hydrolases"/>
    <property type="match status" value="1"/>
</dbReference>
<dbReference type="InterPro" id="IPR027417">
    <property type="entry name" value="P-loop_NTPase"/>
</dbReference>
<dbReference type="SMART" id="SM00421">
    <property type="entry name" value="HTH_LUXR"/>
    <property type="match status" value="1"/>
</dbReference>
<dbReference type="AlphaFoldDB" id="A0A3D9SPE1"/>
<feature type="domain" description="HTH luxR-type" evidence="1">
    <location>
        <begin position="10"/>
        <end position="75"/>
    </location>
</feature>
<dbReference type="CDD" id="cd06170">
    <property type="entry name" value="LuxR_C_like"/>
    <property type="match status" value="1"/>
</dbReference>
<dbReference type="PROSITE" id="PS50043">
    <property type="entry name" value="HTH_LUXR_2"/>
    <property type="match status" value="1"/>
</dbReference>
<dbReference type="InterPro" id="IPR016032">
    <property type="entry name" value="Sig_transdc_resp-reg_C-effctor"/>
</dbReference>
<evidence type="ECO:0000313" key="2">
    <source>
        <dbReference type="EMBL" id="REE97778.1"/>
    </source>
</evidence>
<keyword evidence="3" id="KW-1185">Reference proteome</keyword>
<dbReference type="EMBL" id="QTTT01000001">
    <property type="protein sequence ID" value="REE97778.1"/>
    <property type="molecule type" value="Genomic_DNA"/>
</dbReference>
<dbReference type="InterPro" id="IPR036388">
    <property type="entry name" value="WH-like_DNA-bd_sf"/>
</dbReference>
<organism evidence="2 3">
    <name type="scientific">Thermomonospora umbrina</name>
    <dbReference type="NCBI Taxonomy" id="111806"/>
    <lineage>
        <taxon>Bacteria</taxon>
        <taxon>Bacillati</taxon>
        <taxon>Actinomycetota</taxon>
        <taxon>Actinomycetes</taxon>
        <taxon>Streptosporangiales</taxon>
        <taxon>Thermomonosporaceae</taxon>
        <taxon>Thermomonospora</taxon>
    </lineage>
</organism>
<dbReference type="Gene3D" id="3.40.50.300">
    <property type="entry name" value="P-loop containing nucleotide triphosphate hydrolases"/>
    <property type="match status" value="1"/>
</dbReference>
<dbReference type="Proteomes" id="UP000256661">
    <property type="component" value="Unassembled WGS sequence"/>
</dbReference>
<evidence type="ECO:0000313" key="3">
    <source>
        <dbReference type="Proteomes" id="UP000256661"/>
    </source>
</evidence>
<dbReference type="PANTHER" id="PTHR47691:SF3">
    <property type="entry name" value="HTH-TYPE TRANSCRIPTIONAL REGULATOR RV0890C-RELATED"/>
    <property type="match status" value="1"/>
</dbReference>
<dbReference type="GO" id="GO:0006355">
    <property type="term" value="P:regulation of DNA-templated transcription"/>
    <property type="evidence" value="ECO:0007669"/>
    <property type="project" value="InterPro"/>
</dbReference>
<protein>
    <submittedName>
        <fullName evidence="2">Putative ATPase</fullName>
    </submittedName>
</protein>